<feature type="compositionally biased region" description="Basic and acidic residues" evidence="3">
    <location>
        <begin position="586"/>
        <end position="595"/>
    </location>
</feature>
<evidence type="ECO:0000313" key="5">
    <source>
        <dbReference type="EMBL" id="KAH0506055.1"/>
    </source>
</evidence>
<dbReference type="InterPro" id="IPR018247">
    <property type="entry name" value="EF_Hand_1_Ca_BS"/>
</dbReference>
<dbReference type="Gene3D" id="1.10.238.10">
    <property type="entry name" value="EF-hand"/>
    <property type="match status" value="1"/>
</dbReference>
<proteinExistence type="predicted"/>
<dbReference type="SUPFAM" id="SSF47473">
    <property type="entry name" value="EF-hand"/>
    <property type="match status" value="1"/>
</dbReference>
<dbReference type="AlphaFoldDB" id="A0A8J6G778"/>
<evidence type="ECO:0000256" key="3">
    <source>
        <dbReference type="SAM" id="MobiDB-lite"/>
    </source>
</evidence>
<dbReference type="PANTHER" id="PTHR47612">
    <property type="entry name" value="TRICHOHYALIN-LIKE PROTEIN 1"/>
    <property type="match status" value="1"/>
</dbReference>
<keyword evidence="1" id="KW-0479">Metal-binding</keyword>
<comment type="caution">
    <text evidence="5">The sequence shown here is derived from an EMBL/GenBank/DDBJ whole genome shotgun (WGS) entry which is preliminary data.</text>
</comment>
<feature type="compositionally biased region" description="Polar residues" evidence="3">
    <location>
        <begin position="548"/>
        <end position="566"/>
    </location>
</feature>
<dbReference type="InterPro" id="IPR002048">
    <property type="entry name" value="EF_hand_dom"/>
</dbReference>
<feature type="compositionally biased region" description="Polar residues" evidence="3">
    <location>
        <begin position="401"/>
        <end position="414"/>
    </location>
</feature>
<evidence type="ECO:0000256" key="2">
    <source>
        <dbReference type="ARBA" id="ARBA00022837"/>
    </source>
</evidence>
<dbReference type="PROSITE" id="PS50222">
    <property type="entry name" value="EF_HAND_2"/>
    <property type="match status" value="1"/>
</dbReference>
<feature type="compositionally biased region" description="Basic and acidic residues" evidence="3">
    <location>
        <begin position="616"/>
        <end position="634"/>
    </location>
</feature>
<dbReference type="InterPro" id="IPR034325">
    <property type="entry name" value="S-100_dom"/>
</dbReference>
<gene>
    <name evidence="5" type="ORF">LTLLF_174980</name>
</gene>
<dbReference type="InterPro" id="IPR013787">
    <property type="entry name" value="S100_Ca-bd_sub"/>
</dbReference>
<dbReference type="GO" id="GO:0005509">
    <property type="term" value="F:calcium ion binding"/>
    <property type="evidence" value="ECO:0007669"/>
    <property type="project" value="InterPro"/>
</dbReference>
<protein>
    <submittedName>
        <fullName evidence="5">Trichohyalin-like protein 1</fullName>
    </submittedName>
</protein>
<dbReference type="InterPro" id="IPR042937">
    <property type="entry name" value="TCHHL1"/>
</dbReference>
<dbReference type="PANTHER" id="PTHR47612:SF1">
    <property type="entry name" value="TRICHOHYALIN-LIKE PROTEIN 1"/>
    <property type="match status" value="1"/>
</dbReference>
<accession>A0A8J6G778</accession>
<dbReference type="Pfam" id="PF01023">
    <property type="entry name" value="S_100"/>
    <property type="match status" value="1"/>
</dbReference>
<organism evidence="5 6">
    <name type="scientific">Microtus ochrogaster</name>
    <name type="common">Prairie vole</name>
    <dbReference type="NCBI Taxonomy" id="79684"/>
    <lineage>
        <taxon>Eukaryota</taxon>
        <taxon>Metazoa</taxon>
        <taxon>Chordata</taxon>
        <taxon>Craniata</taxon>
        <taxon>Vertebrata</taxon>
        <taxon>Euteleostomi</taxon>
        <taxon>Mammalia</taxon>
        <taxon>Eutheria</taxon>
        <taxon>Euarchontoglires</taxon>
        <taxon>Glires</taxon>
        <taxon>Rodentia</taxon>
        <taxon>Myomorpha</taxon>
        <taxon>Muroidea</taxon>
        <taxon>Cricetidae</taxon>
        <taxon>Arvicolinae</taxon>
        <taxon>Microtus</taxon>
    </lineage>
</organism>
<keyword evidence="2" id="KW-0106">Calcium</keyword>
<evidence type="ECO:0000256" key="1">
    <source>
        <dbReference type="ARBA" id="ARBA00022723"/>
    </source>
</evidence>
<dbReference type="SMART" id="SM01394">
    <property type="entry name" value="S_100"/>
    <property type="match status" value="1"/>
</dbReference>
<name>A0A8J6G778_MICOH</name>
<feature type="compositionally biased region" description="Basic and acidic residues" evidence="3">
    <location>
        <begin position="415"/>
        <end position="428"/>
    </location>
</feature>
<feature type="compositionally biased region" description="Basic and acidic residues" evidence="3">
    <location>
        <begin position="217"/>
        <end position="229"/>
    </location>
</feature>
<sequence length="669" mass="74607">MGHLTVYDTNRSNTSSHSVQIPQQEDKSYKDVNYEGEKGTSSKFVKMSRLLRGIFCVIETFHKYTSEDGNSKARLTHRELRQLLEGEIGDFLQPHIFHAVERKLNLLDTDRDGTISFEEFLLAIFSLLNLFYLDTSLLYSELRLVSKSEKMDGVDLRAATRSSQQVVGVGPTQKRLLFAPEMASSAQPSHEDGEAGGHNKMSPWEDIKTQNLPQEVSEPHHPENQHPEEDGQEITQDGEEVAQDVPATEYDGVQFQRNMPGEVSKQSHSPTQVIPKEEGRAVRKQSDTKVRDHMAQRPSEGEEQATEKSKHSITQDPFPQKEDRVISEHTDSPLEAAAGKPPQTQKVIELTDDSRISETQEPGEDAGRPSTRTTNLENLKGESRTSETHGFPAQEGKHETQNQSAERGSETSTQGKREEERNERDRKARPPTPEAQTQDEKCQEFSGPWREPGTQGLSSEEENQNFPEIKEESFSGTEARLSENDAAEAFLIHKSSPETEETLGTKGRSQELARLENPSQGKNHRATRIHDKPVRKEDHSEGDDPEVSVTQSDLAPEVGSTSSDSGEPQVPGGVQSQADTAGDSKQWSDDNKPDPQKQGAPGKSLRVKKAVVLSIQEDRQFWEEQEQPAREKQDTLGAAVQPRERQEVQEFTAGGENRKSPEAEGSGAQ</sequence>
<dbReference type="Proteomes" id="UP000710432">
    <property type="component" value="Unassembled WGS sequence"/>
</dbReference>
<feature type="compositionally biased region" description="Polar residues" evidence="3">
    <location>
        <begin position="574"/>
        <end position="585"/>
    </location>
</feature>
<feature type="compositionally biased region" description="Basic and acidic residues" evidence="3">
    <location>
        <begin position="528"/>
        <end position="539"/>
    </location>
</feature>
<dbReference type="GO" id="GO:0046914">
    <property type="term" value="F:transition metal ion binding"/>
    <property type="evidence" value="ECO:0007669"/>
    <property type="project" value="InterPro"/>
</dbReference>
<evidence type="ECO:0000313" key="6">
    <source>
        <dbReference type="Proteomes" id="UP000710432"/>
    </source>
</evidence>
<dbReference type="InterPro" id="IPR011992">
    <property type="entry name" value="EF-hand-dom_pair"/>
</dbReference>
<reference evidence="5" key="1">
    <citation type="submission" date="2020-03" db="EMBL/GenBank/DDBJ databases">
        <title>Studies in the Genomics of Life Span.</title>
        <authorList>
            <person name="Glass D."/>
        </authorList>
    </citation>
    <scope>NUCLEOTIDE SEQUENCE</scope>
    <source>
        <strain evidence="5">LTLLF</strain>
        <tissue evidence="5">Muscle</tissue>
    </source>
</reference>
<dbReference type="SMART" id="SM00054">
    <property type="entry name" value="EFh"/>
    <property type="match status" value="1"/>
</dbReference>
<feature type="compositionally biased region" description="Basic and acidic residues" evidence="3">
    <location>
        <begin position="189"/>
        <end position="208"/>
    </location>
</feature>
<dbReference type="CDD" id="cd00213">
    <property type="entry name" value="S-100"/>
    <property type="match status" value="1"/>
</dbReference>
<feature type="compositionally biased region" description="Basic and acidic residues" evidence="3">
    <location>
        <begin position="319"/>
        <end position="332"/>
    </location>
</feature>
<feature type="compositionally biased region" description="Basic and acidic residues" evidence="3">
    <location>
        <begin position="275"/>
        <end position="295"/>
    </location>
</feature>
<dbReference type="PROSITE" id="PS00018">
    <property type="entry name" value="EF_HAND_1"/>
    <property type="match status" value="1"/>
</dbReference>
<feature type="domain" description="EF-hand" evidence="4">
    <location>
        <begin position="95"/>
        <end position="130"/>
    </location>
</feature>
<evidence type="ECO:0000259" key="4">
    <source>
        <dbReference type="PROSITE" id="PS50222"/>
    </source>
</evidence>
<feature type="region of interest" description="Disordered" evidence="3">
    <location>
        <begin position="1"/>
        <end position="29"/>
    </location>
</feature>
<dbReference type="EMBL" id="JAATJU010024244">
    <property type="protein sequence ID" value="KAH0506055.1"/>
    <property type="molecule type" value="Genomic_DNA"/>
</dbReference>
<feature type="compositionally biased region" description="Acidic residues" evidence="3">
    <location>
        <begin position="230"/>
        <end position="242"/>
    </location>
</feature>
<feature type="region of interest" description="Disordered" evidence="3">
    <location>
        <begin position="181"/>
        <end position="669"/>
    </location>
</feature>
<feature type="compositionally biased region" description="Polar residues" evidence="3">
    <location>
        <begin position="7"/>
        <end position="23"/>
    </location>
</feature>